<keyword evidence="1" id="KW-0808">Transferase</keyword>
<dbReference type="GO" id="GO:0008168">
    <property type="term" value="F:methyltransferase activity"/>
    <property type="evidence" value="ECO:0007669"/>
    <property type="project" value="UniProtKB-KW"/>
</dbReference>
<protein>
    <submittedName>
        <fullName evidence="1">Methyltransferase FkbM domain-containing protein</fullName>
    </submittedName>
</protein>
<organism evidence="1 2">
    <name type="scientific">Chryseobacterium scophthalmum</name>
    <dbReference type="NCBI Taxonomy" id="59733"/>
    <lineage>
        <taxon>Bacteria</taxon>
        <taxon>Pseudomonadati</taxon>
        <taxon>Bacteroidota</taxon>
        <taxon>Flavobacteriia</taxon>
        <taxon>Flavobacteriales</taxon>
        <taxon>Weeksellaceae</taxon>
        <taxon>Chryseobacterium group</taxon>
        <taxon>Chryseobacterium</taxon>
    </lineage>
</organism>
<proteinExistence type="predicted"/>
<gene>
    <name evidence="1" type="ORF">SAMN05421769_2785</name>
</gene>
<dbReference type="InterPro" id="IPR029063">
    <property type="entry name" value="SAM-dependent_MTases_sf"/>
</dbReference>
<dbReference type="AlphaFoldDB" id="A0A1N6HRT5"/>
<dbReference type="RefSeq" id="WP_074230891.1">
    <property type="nucleotide sequence ID" value="NZ_FSRQ01000002.1"/>
</dbReference>
<evidence type="ECO:0000313" key="2">
    <source>
        <dbReference type="Proteomes" id="UP000184782"/>
    </source>
</evidence>
<dbReference type="Proteomes" id="UP000184782">
    <property type="component" value="Unassembled WGS sequence"/>
</dbReference>
<keyword evidence="1" id="KW-0489">Methyltransferase</keyword>
<sequence>MKILTKIKDNIFSKSLSENATTITVLEKTGNQIYTGPFAGLVIPDILKPSLKLAEALGLYEYALHRFFSDLINKDIKNIMVIGGHKGYYPAGLSNLLRPENMYVFEMDSNFQPLIDSWVEANNLKKTYHTFGEASEEILLRWNNKIDFLLIDCEGAEDFLLQPQKFVWQKNTDILVEIHHFYDNKILGNLISRFKNTHDLSIIYDDILENKKIENVLEGLEIKGTFRGHPKHRWIFDKNKNKIITAGIFLYMSVKR</sequence>
<keyword evidence="2" id="KW-1185">Reference proteome</keyword>
<dbReference type="SUPFAM" id="SSF53335">
    <property type="entry name" value="S-adenosyl-L-methionine-dependent methyltransferases"/>
    <property type="match status" value="1"/>
</dbReference>
<evidence type="ECO:0000313" key="1">
    <source>
        <dbReference type="EMBL" id="SIO22471.1"/>
    </source>
</evidence>
<reference evidence="2" key="1">
    <citation type="submission" date="2016-12" db="EMBL/GenBank/DDBJ databases">
        <authorList>
            <person name="Varghese N."/>
            <person name="Submissions S."/>
        </authorList>
    </citation>
    <scope>NUCLEOTIDE SEQUENCE [LARGE SCALE GENOMIC DNA]</scope>
    <source>
        <strain evidence="2">DSM 16779</strain>
    </source>
</reference>
<name>A0A1N6HRT5_9FLAO</name>
<dbReference type="GO" id="GO:0032259">
    <property type="term" value="P:methylation"/>
    <property type="evidence" value="ECO:0007669"/>
    <property type="project" value="UniProtKB-KW"/>
</dbReference>
<dbReference type="OrthoDB" id="1268985at2"/>
<dbReference type="EMBL" id="FSRQ01000002">
    <property type="protein sequence ID" value="SIO22471.1"/>
    <property type="molecule type" value="Genomic_DNA"/>
</dbReference>
<accession>A0A1N6HRT5</accession>
<dbReference type="STRING" id="59733.SAMN05421769_2785"/>